<evidence type="ECO:0000259" key="8">
    <source>
        <dbReference type="PROSITE" id="PS50102"/>
    </source>
</evidence>
<dbReference type="Gene3D" id="3.30.70.330">
    <property type="match status" value="1"/>
</dbReference>
<feature type="region of interest" description="Disordered" evidence="7">
    <location>
        <begin position="1155"/>
        <end position="1206"/>
    </location>
</feature>
<dbReference type="SUPFAM" id="SSF90229">
    <property type="entry name" value="CCCH zinc finger"/>
    <property type="match status" value="1"/>
</dbReference>
<evidence type="ECO:0000256" key="5">
    <source>
        <dbReference type="PROSITE-ProRule" id="PRU00176"/>
    </source>
</evidence>
<dbReference type="Gene3D" id="4.10.1000.10">
    <property type="entry name" value="Zinc finger, CCCH-type"/>
    <property type="match status" value="1"/>
</dbReference>
<feature type="compositionally biased region" description="Basic and acidic residues" evidence="7">
    <location>
        <begin position="1164"/>
        <end position="1175"/>
    </location>
</feature>
<evidence type="ECO:0000256" key="2">
    <source>
        <dbReference type="ARBA" id="ARBA00022771"/>
    </source>
</evidence>
<feature type="region of interest" description="Disordered" evidence="7">
    <location>
        <begin position="491"/>
        <end position="660"/>
    </location>
</feature>
<feature type="compositionally biased region" description="Basic and acidic residues" evidence="7">
    <location>
        <begin position="814"/>
        <end position="827"/>
    </location>
</feature>
<evidence type="ECO:0000256" key="7">
    <source>
        <dbReference type="SAM" id="MobiDB-lite"/>
    </source>
</evidence>
<feature type="compositionally biased region" description="Polar residues" evidence="7">
    <location>
        <begin position="833"/>
        <end position="861"/>
    </location>
</feature>
<keyword evidence="2 6" id="KW-0863">Zinc-finger</keyword>
<feature type="region of interest" description="Disordered" evidence="7">
    <location>
        <begin position="1"/>
        <end position="24"/>
    </location>
</feature>
<feature type="region of interest" description="Disordered" evidence="7">
    <location>
        <begin position="1068"/>
        <end position="1138"/>
    </location>
</feature>
<dbReference type="InterPro" id="IPR052462">
    <property type="entry name" value="SLIRP/GR-RBP-like"/>
</dbReference>
<keyword evidence="4 5" id="KW-0694">RNA-binding</keyword>
<feature type="compositionally biased region" description="Low complexity" evidence="7">
    <location>
        <begin position="528"/>
        <end position="544"/>
    </location>
</feature>
<feature type="compositionally biased region" description="Polar residues" evidence="7">
    <location>
        <begin position="947"/>
        <end position="968"/>
    </location>
</feature>
<evidence type="ECO:0000256" key="6">
    <source>
        <dbReference type="PROSITE-ProRule" id="PRU00723"/>
    </source>
</evidence>
<name>A0A0G4FYH9_VITBC</name>
<dbReference type="PROSITE" id="PS50102">
    <property type="entry name" value="RRM"/>
    <property type="match status" value="1"/>
</dbReference>
<gene>
    <name evidence="10" type="ORF">Vbra_9539</name>
</gene>
<feature type="compositionally biased region" description="Polar residues" evidence="7">
    <location>
        <begin position="556"/>
        <end position="572"/>
    </location>
</feature>
<feature type="domain" description="C3H1-type" evidence="9">
    <location>
        <begin position="1016"/>
        <end position="1044"/>
    </location>
</feature>
<feature type="compositionally biased region" description="Polar residues" evidence="7">
    <location>
        <begin position="10"/>
        <end position="21"/>
    </location>
</feature>
<dbReference type="GO" id="GO:0003723">
    <property type="term" value="F:RNA binding"/>
    <property type="evidence" value="ECO:0007669"/>
    <property type="project" value="UniProtKB-UniRule"/>
</dbReference>
<evidence type="ECO:0000313" key="11">
    <source>
        <dbReference type="Proteomes" id="UP000041254"/>
    </source>
</evidence>
<feature type="zinc finger region" description="C3H1-type" evidence="6">
    <location>
        <begin position="1016"/>
        <end position="1044"/>
    </location>
</feature>
<evidence type="ECO:0008006" key="12">
    <source>
        <dbReference type="Google" id="ProtNLM"/>
    </source>
</evidence>
<dbReference type="GO" id="GO:0008270">
    <property type="term" value="F:zinc ion binding"/>
    <property type="evidence" value="ECO:0007669"/>
    <property type="project" value="UniProtKB-KW"/>
</dbReference>
<dbReference type="InterPro" id="IPR012677">
    <property type="entry name" value="Nucleotide-bd_a/b_plait_sf"/>
</dbReference>
<dbReference type="SUPFAM" id="SSF54928">
    <property type="entry name" value="RNA-binding domain, RBD"/>
    <property type="match status" value="1"/>
</dbReference>
<feature type="region of interest" description="Disordered" evidence="7">
    <location>
        <begin position="237"/>
        <end position="259"/>
    </location>
</feature>
<dbReference type="InterPro" id="IPR000571">
    <property type="entry name" value="Znf_CCCH"/>
</dbReference>
<evidence type="ECO:0000313" key="10">
    <source>
        <dbReference type="EMBL" id="CEM20487.1"/>
    </source>
</evidence>
<feature type="region of interest" description="Disordered" evidence="7">
    <location>
        <begin position="73"/>
        <end position="153"/>
    </location>
</feature>
<dbReference type="InParanoid" id="A0A0G4FYH9"/>
<dbReference type="InterPro" id="IPR036855">
    <property type="entry name" value="Znf_CCCH_sf"/>
</dbReference>
<dbReference type="Proteomes" id="UP000041254">
    <property type="component" value="Unassembled WGS sequence"/>
</dbReference>
<evidence type="ECO:0000256" key="4">
    <source>
        <dbReference type="ARBA" id="ARBA00022884"/>
    </source>
</evidence>
<dbReference type="EMBL" id="CDMY01000530">
    <property type="protein sequence ID" value="CEM20487.1"/>
    <property type="molecule type" value="Genomic_DNA"/>
</dbReference>
<reference evidence="10 11" key="1">
    <citation type="submission" date="2014-11" db="EMBL/GenBank/DDBJ databases">
        <authorList>
            <person name="Zhu J."/>
            <person name="Qi W."/>
            <person name="Song R."/>
        </authorList>
    </citation>
    <scope>NUCLEOTIDE SEQUENCE [LARGE SCALE GENOMIC DNA]</scope>
</reference>
<keyword evidence="1 6" id="KW-0479">Metal-binding</keyword>
<proteinExistence type="predicted"/>
<feature type="compositionally biased region" description="Polar residues" evidence="7">
    <location>
        <begin position="704"/>
        <end position="716"/>
    </location>
</feature>
<feature type="compositionally biased region" description="Polar residues" evidence="7">
    <location>
        <begin position="1122"/>
        <end position="1138"/>
    </location>
</feature>
<protein>
    <recommendedName>
        <fullName evidence="12">C3H1-type domain-containing protein</fullName>
    </recommendedName>
</protein>
<feature type="domain" description="RRM" evidence="8">
    <location>
        <begin position="280"/>
        <end position="346"/>
    </location>
</feature>
<feature type="compositionally biased region" description="Basic and acidic residues" evidence="7">
    <location>
        <begin position="573"/>
        <end position="584"/>
    </location>
</feature>
<keyword evidence="3 6" id="KW-0862">Zinc</keyword>
<sequence>MFEFSAASPFGSQPTSATATSEGGKRFTRAELFALARLHEQTASSSSTGIVDSRKAADVSAGGELGVWGAAKSEAETVDGSSTEAPNNRAVGQASASAAEGITVGAPTRDERLSSADITSTSETKSATESFPGPVLSPASDASTPFSPPVPFDPAIGERTIHLPIDGISPLSSVKGSDSVAVLLNRLRQHTASRKADGGPEQVVDDGRRIDCPGDAESLAAAAVVAAGGVAVAVDQPTEARDTMSTASSESSRRPPVHQVDHDATIGGSLQDFIENREGRNLFIGNIPSSWTDDDLVKVAYDEATGCTRGFGFVCFDSPQAAWDAIDGMDGAYVDGRGLRVQLKEHRGWRADLYDRRDCNFAYDGNREKGGFSFGSVSHALGKCTPCWYKWTTGCHNGINCDFCHHESHAPFRGVQAEPNEPFISQPSPPPVDSRERVMALLSKTGRTDVSHNTGPLEGGKRLSVAELFAAAKLNEQTASRPSVEIIEAGQADNGASADTVDSATAEAPKQQQQPQQGTNGADSQTDAPTASASEPPASAPAVEAKMEQAPVDPSGQHTTTPQEEAKQQQPKDAQHPDAREAVDHSAPSAIALPSETVTFEAPTSNERSSSANLTSSTEAGKSPIPPAPIDVSIAPTTPTGIATPEGDGERSVCRPTGSIQPPVAVQSSDFGAAHFRLLCNIPMSPHAHTSSGEEKGGPAGYSEATSGVLTTGTNASHEEYAADGDGDEGSQAATPTHQHPGLDTIRHRDELGNASRRQRLVGDLELPKIDAAQMGMPSAPSYGLHQQPHIQTNVAAQTGCLHVENSHNTDTTEAPKDKAPDQDNVRAAEGTTVATPTKSVRLSSADITSTSKAKLATESSPVPALSSTPETSTPFSPPAPTGLSLATTPRNGLATPEGEGESNVCRPTSGIRLLSTVERGDSGATLVSLLSHTSSREEEGGPASCTEGTNGSAGTAASCTEGTNGSAGTADGEEGEGRPLACRYTIEELMRIGQLPQCRIRPPNLHPYLDKGCKPLPNRPCKYWSRSRRCPAGHACPFRHSEEELWLPDFPPISKAQGQVADESDEVLMPGGSIGRGPHNVTSTGPAETESSASDDQQSSGETASMAPPDSRSVFMRASPPSHQISQTTDSQLQPSIKDNMFYRTQPCKYWSENRYRSPVPHHGPEELQRRASDADGQDGSAPPAAQAVEVTSAEGGLDSSAKADDWFDCDAEQDAPVLDLTHMRKTDTKIGGG</sequence>
<feature type="compositionally biased region" description="Low complexity" evidence="7">
    <location>
        <begin position="634"/>
        <end position="645"/>
    </location>
</feature>
<evidence type="ECO:0000256" key="3">
    <source>
        <dbReference type="ARBA" id="ARBA00022833"/>
    </source>
</evidence>
<dbReference type="PROSITE" id="PS50103">
    <property type="entry name" value="ZF_C3H1"/>
    <property type="match status" value="1"/>
</dbReference>
<organism evidence="10 11">
    <name type="scientific">Vitrella brassicaformis (strain CCMP3155)</name>
    <dbReference type="NCBI Taxonomy" id="1169540"/>
    <lineage>
        <taxon>Eukaryota</taxon>
        <taxon>Sar</taxon>
        <taxon>Alveolata</taxon>
        <taxon>Colpodellida</taxon>
        <taxon>Vitrellaceae</taxon>
        <taxon>Vitrella</taxon>
    </lineage>
</organism>
<dbReference type="InterPro" id="IPR000504">
    <property type="entry name" value="RRM_dom"/>
</dbReference>
<dbReference type="AlphaFoldDB" id="A0A0G4FYH9"/>
<keyword evidence="11" id="KW-1185">Reference proteome</keyword>
<dbReference type="InterPro" id="IPR035979">
    <property type="entry name" value="RBD_domain_sf"/>
</dbReference>
<dbReference type="VEuPathDB" id="CryptoDB:Vbra_9539"/>
<accession>A0A0G4FYH9</accession>
<feature type="region of interest" description="Disordered" evidence="7">
    <location>
        <begin position="687"/>
        <end position="745"/>
    </location>
</feature>
<feature type="compositionally biased region" description="Polar residues" evidence="7">
    <location>
        <begin position="596"/>
        <end position="620"/>
    </location>
</feature>
<feature type="compositionally biased region" description="Polar residues" evidence="7">
    <location>
        <begin position="1081"/>
        <end position="1104"/>
    </location>
</feature>
<dbReference type="PANTHER" id="PTHR48027">
    <property type="entry name" value="HETEROGENEOUS NUCLEAR RIBONUCLEOPROTEIN 87F-RELATED"/>
    <property type="match status" value="1"/>
</dbReference>
<feature type="compositionally biased region" description="Polar residues" evidence="7">
    <location>
        <begin position="518"/>
        <end position="527"/>
    </location>
</feature>
<feature type="region of interest" description="Disordered" evidence="7">
    <location>
        <begin position="933"/>
        <end position="978"/>
    </location>
</feature>
<feature type="region of interest" description="Disordered" evidence="7">
    <location>
        <begin position="806"/>
        <end position="908"/>
    </location>
</feature>
<dbReference type="OrthoDB" id="1099063at2759"/>
<evidence type="ECO:0000256" key="1">
    <source>
        <dbReference type="ARBA" id="ARBA00022723"/>
    </source>
</evidence>
<dbReference type="Pfam" id="PF00076">
    <property type="entry name" value="RRM_1"/>
    <property type="match status" value="1"/>
</dbReference>
<dbReference type="SMART" id="SM00360">
    <property type="entry name" value="RRM"/>
    <property type="match status" value="1"/>
</dbReference>
<evidence type="ECO:0000259" key="9">
    <source>
        <dbReference type="PROSITE" id="PS50103"/>
    </source>
</evidence>
<feature type="compositionally biased region" description="Low complexity" evidence="7">
    <location>
        <begin position="119"/>
        <end position="130"/>
    </location>
</feature>